<feature type="non-terminal residue" evidence="1">
    <location>
        <position position="77"/>
    </location>
</feature>
<accession>A0ABS8SAI5</accession>
<name>A0ABS8SAI5_DATST</name>
<reference evidence="1 2" key="1">
    <citation type="journal article" date="2021" name="BMC Genomics">
        <title>Datura genome reveals duplications of psychoactive alkaloid biosynthetic genes and high mutation rate following tissue culture.</title>
        <authorList>
            <person name="Rajewski A."/>
            <person name="Carter-House D."/>
            <person name="Stajich J."/>
            <person name="Litt A."/>
        </authorList>
    </citation>
    <scope>NUCLEOTIDE SEQUENCE [LARGE SCALE GENOMIC DNA]</scope>
    <source>
        <strain evidence="1">AR-01</strain>
    </source>
</reference>
<keyword evidence="2" id="KW-1185">Reference proteome</keyword>
<proteinExistence type="predicted"/>
<protein>
    <submittedName>
        <fullName evidence="1">Uncharacterized protein</fullName>
    </submittedName>
</protein>
<dbReference type="EMBL" id="JACEIK010000373">
    <property type="protein sequence ID" value="MCD7455866.1"/>
    <property type="molecule type" value="Genomic_DNA"/>
</dbReference>
<evidence type="ECO:0000313" key="1">
    <source>
        <dbReference type="EMBL" id="MCD7455866.1"/>
    </source>
</evidence>
<sequence>VPRNLPAHRLALRSGLAVHGMAQLIGMELHGAPRRATNLAHGALLGAGLVQARTEWRDAPGRVAPQPVLRTAMSRWP</sequence>
<comment type="caution">
    <text evidence="1">The sequence shown here is derived from an EMBL/GenBank/DDBJ whole genome shotgun (WGS) entry which is preliminary data.</text>
</comment>
<organism evidence="1 2">
    <name type="scientific">Datura stramonium</name>
    <name type="common">Jimsonweed</name>
    <name type="synonym">Common thornapple</name>
    <dbReference type="NCBI Taxonomy" id="4076"/>
    <lineage>
        <taxon>Eukaryota</taxon>
        <taxon>Viridiplantae</taxon>
        <taxon>Streptophyta</taxon>
        <taxon>Embryophyta</taxon>
        <taxon>Tracheophyta</taxon>
        <taxon>Spermatophyta</taxon>
        <taxon>Magnoliopsida</taxon>
        <taxon>eudicotyledons</taxon>
        <taxon>Gunneridae</taxon>
        <taxon>Pentapetalae</taxon>
        <taxon>asterids</taxon>
        <taxon>lamiids</taxon>
        <taxon>Solanales</taxon>
        <taxon>Solanaceae</taxon>
        <taxon>Solanoideae</taxon>
        <taxon>Datureae</taxon>
        <taxon>Datura</taxon>
    </lineage>
</organism>
<gene>
    <name evidence="1" type="ORF">HAX54_029903</name>
</gene>
<dbReference type="Proteomes" id="UP000823775">
    <property type="component" value="Unassembled WGS sequence"/>
</dbReference>
<feature type="non-terminal residue" evidence="1">
    <location>
        <position position="1"/>
    </location>
</feature>
<evidence type="ECO:0000313" key="2">
    <source>
        <dbReference type="Proteomes" id="UP000823775"/>
    </source>
</evidence>